<sequence length="297" mass="31231">NLSPPRICHSPPFPFYLYSTLLYKLNNTKTEEKMKLAGKVAIVTGGASGIGEETARRFAKQGARAVVIADVQDELGREVASSICRPITKSVYVHCDVTQEDQVKSLVHSTVAAFGQLDVMFSNAGIATSSPCPAQTVLGLDLEAMDRVLAVNVRGTAACVKHAARAMVEGRVRGGSIVCTASVAGSTGGRGMVDYYLSKHAVVGLVRSASVQLGEHGIRVNCVSPYVVATPMALRGFGGEKDAEWVESTVGVNMSLKGVALRAGHVADAVVFLASAESELVTGLDLVVDGGYKGHRR</sequence>
<name>A0AAV0IQK4_9ROSI</name>
<gene>
    <name evidence="2" type="ORF">LITE_LOCUS10225</name>
</gene>
<comment type="caution">
    <text evidence="2">The sequence shown here is derived from an EMBL/GenBank/DDBJ whole genome shotgun (WGS) entry which is preliminary data.</text>
</comment>
<protein>
    <submittedName>
        <fullName evidence="2">Uncharacterized protein</fullName>
    </submittedName>
</protein>
<dbReference type="SUPFAM" id="SSF51735">
    <property type="entry name" value="NAD(P)-binding Rossmann-fold domains"/>
    <property type="match status" value="1"/>
</dbReference>
<dbReference type="InterPro" id="IPR036291">
    <property type="entry name" value="NAD(P)-bd_dom_sf"/>
</dbReference>
<dbReference type="PANTHER" id="PTHR42820:SF21">
    <property type="entry name" value="SHORT-CHAIN DEHYDROGENASE REDUCTASE 3B-LIKE"/>
    <property type="match status" value="1"/>
</dbReference>
<dbReference type="EMBL" id="CAMGYJ010000004">
    <property type="protein sequence ID" value="CAI0399253.1"/>
    <property type="molecule type" value="Genomic_DNA"/>
</dbReference>
<dbReference type="Proteomes" id="UP001154282">
    <property type="component" value="Unassembled WGS sequence"/>
</dbReference>
<evidence type="ECO:0000313" key="3">
    <source>
        <dbReference type="Proteomes" id="UP001154282"/>
    </source>
</evidence>
<keyword evidence="3" id="KW-1185">Reference proteome</keyword>
<evidence type="ECO:0000313" key="2">
    <source>
        <dbReference type="EMBL" id="CAI0399253.1"/>
    </source>
</evidence>
<organism evidence="2 3">
    <name type="scientific">Linum tenue</name>
    <dbReference type="NCBI Taxonomy" id="586396"/>
    <lineage>
        <taxon>Eukaryota</taxon>
        <taxon>Viridiplantae</taxon>
        <taxon>Streptophyta</taxon>
        <taxon>Embryophyta</taxon>
        <taxon>Tracheophyta</taxon>
        <taxon>Spermatophyta</taxon>
        <taxon>Magnoliopsida</taxon>
        <taxon>eudicotyledons</taxon>
        <taxon>Gunneridae</taxon>
        <taxon>Pentapetalae</taxon>
        <taxon>rosids</taxon>
        <taxon>fabids</taxon>
        <taxon>Malpighiales</taxon>
        <taxon>Linaceae</taxon>
        <taxon>Linum</taxon>
    </lineage>
</organism>
<accession>A0AAV0IQK4</accession>
<dbReference type="PRINTS" id="PR00080">
    <property type="entry name" value="SDRFAMILY"/>
</dbReference>
<feature type="non-terminal residue" evidence="2">
    <location>
        <position position="1"/>
    </location>
</feature>
<dbReference type="Gene3D" id="3.40.50.720">
    <property type="entry name" value="NAD(P)-binding Rossmann-like Domain"/>
    <property type="match status" value="1"/>
</dbReference>
<dbReference type="PANTHER" id="PTHR42820">
    <property type="entry name" value="SHORT-CHAIN DEHYDROGENASE REDUCTASE"/>
    <property type="match status" value="1"/>
</dbReference>
<reference evidence="2" key="1">
    <citation type="submission" date="2022-08" db="EMBL/GenBank/DDBJ databases">
        <authorList>
            <person name="Gutierrez-Valencia J."/>
        </authorList>
    </citation>
    <scope>NUCLEOTIDE SEQUENCE</scope>
</reference>
<dbReference type="Pfam" id="PF13561">
    <property type="entry name" value="adh_short_C2"/>
    <property type="match status" value="1"/>
</dbReference>
<comment type="similarity">
    <text evidence="1">Belongs to the short-chain dehydrogenases/reductases (SDR) family.</text>
</comment>
<evidence type="ECO:0000256" key="1">
    <source>
        <dbReference type="ARBA" id="ARBA00006484"/>
    </source>
</evidence>
<dbReference type="PRINTS" id="PR00081">
    <property type="entry name" value="GDHRDH"/>
</dbReference>
<dbReference type="FunFam" id="3.40.50.720:FF:000084">
    <property type="entry name" value="Short-chain dehydrogenase reductase"/>
    <property type="match status" value="1"/>
</dbReference>
<proteinExistence type="inferred from homology"/>
<dbReference type="AlphaFoldDB" id="A0AAV0IQK4"/>
<dbReference type="InterPro" id="IPR002347">
    <property type="entry name" value="SDR_fam"/>
</dbReference>